<dbReference type="PROSITE" id="PS00893">
    <property type="entry name" value="NUDIX_BOX"/>
    <property type="match status" value="2"/>
</dbReference>
<dbReference type="PRINTS" id="PR00502">
    <property type="entry name" value="NUDIXFAMILY"/>
</dbReference>
<evidence type="ECO:0000256" key="2">
    <source>
        <dbReference type="ARBA" id="ARBA00005582"/>
    </source>
</evidence>
<gene>
    <name evidence="7" type="ORF">BDK92_2698</name>
</gene>
<dbReference type="Proteomes" id="UP000277671">
    <property type="component" value="Unassembled WGS sequence"/>
</dbReference>
<dbReference type="RefSeq" id="WP_246017017.1">
    <property type="nucleotide sequence ID" value="NZ_RBKT01000001.1"/>
</dbReference>
<protein>
    <submittedName>
        <fullName evidence="7">NUDIX domain-containing protein</fullName>
    </submittedName>
</protein>
<keyword evidence="4" id="KW-0460">Magnesium</keyword>
<dbReference type="AlphaFoldDB" id="A0A495JHY0"/>
<dbReference type="Gene3D" id="3.90.79.10">
    <property type="entry name" value="Nucleoside Triphosphate Pyrophosphohydrolase"/>
    <property type="match status" value="2"/>
</dbReference>
<evidence type="ECO:0000256" key="3">
    <source>
        <dbReference type="ARBA" id="ARBA00022801"/>
    </source>
</evidence>
<comment type="cofactor">
    <cofactor evidence="1">
        <name>Mg(2+)</name>
        <dbReference type="ChEBI" id="CHEBI:18420"/>
    </cofactor>
</comment>
<evidence type="ECO:0000256" key="4">
    <source>
        <dbReference type="ARBA" id="ARBA00022842"/>
    </source>
</evidence>
<evidence type="ECO:0000256" key="5">
    <source>
        <dbReference type="RuleBase" id="RU003476"/>
    </source>
</evidence>
<name>A0A495JHY0_9ACTN</name>
<dbReference type="InterPro" id="IPR000086">
    <property type="entry name" value="NUDIX_hydrolase_dom"/>
</dbReference>
<dbReference type="SUPFAM" id="SSF55811">
    <property type="entry name" value="Nudix"/>
    <property type="match status" value="2"/>
</dbReference>
<organism evidence="7 8">
    <name type="scientific">Micromonospora pisi</name>
    <dbReference type="NCBI Taxonomy" id="589240"/>
    <lineage>
        <taxon>Bacteria</taxon>
        <taxon>Bacillati</taxon>
        <taxon>Actinomycetota</taxon>
        <taxon>Actinomycetes</taxon>
        <taxon>Micromonosporales</taxon>
        <taxon>Micromonosporaceae</taxon>
        <taxon>Micromonospora</taxon>
    </lineage>
</organism>
<dbReference type="CDD" id="cd04685">
    <property type="entry name" value="NUDIX_Hydrolase"/>
    <property type="match status" value="1"/>
</dbReference>
<dbReference type="InterPro" id="IPR015797">
    <property type="entry name" value="NUDIX_hydrolase-like_dom_sf"/>
</dbReference>
<dbReference type="InterPro" id="IPR020476">
    <property type="entry name" value="Nudix_hydrolase"/>
</dbReference>
<feature type="domain" description="Nudix hydrolase" evidence="6">
    <location>
        <begin position="2"/>
        <end position="133"/>
    </location>
</feature>
<evidence type="ECO:0000259" key="6">
    <source>
        <dbReference type="PROSITE" id="PS51462"/>
    </source>
</evidence>
<proteinExistence type="inferred from homology"/>
<evidence type="ECO:0000313" key="8">
    <source>
        <dbReference type="Proteomes" id="UP000277671"/>
    </source>
</evidence>
<evidence type="ECO:0000313" key="7">
    <source>
        <dbReference type="EMBL" id="RKR88381.1"/>
    </source>
</evidence>
<dbReference type="PANTHER" id="PTHR43046">
    <property type="entry name" value="GDP-MANNOSE MANNOSYL HYDROLASE"/>
    <property type="match status" value="1"/>
</dbReference>
<dbReference type="PROSITE" id="PS51462">
    <property type="entry name" value="NUDIX"/>
    <property type="match status" value="2"/>
</dbReference>
<evidence type="ECO:0000256" key="1">
    <source>
        <dbReference type="ARBA" id="ARBA00001946"/>
    </source>
</evidence>
<sequence>MQITDEVAVIVLTDRLGRVLMQQRGFDKRVEPGRWGPPCGLVEPGEDALTAAHRELLEETGLTATLEHCRVVEQVVAGGIGVRFHVFEGSTDARQEDVILGEGLAMLFLTRAEIASKELVSNARALFGQDMTPNLRRAVRAIVLDEDDRILLCRFAPPHPAVPDQADGVWAAPGGGIEPGEDPLTALRRELREETGLTVTVDPPHVWHQEIAAADLVPGLGGLINDYFLIRTSHFQPRGELTDDQLATEENLAAFRWWTLSEIVNYAGRELFSPRDLATPLTALLTTGTPMHPVHLGL</sequence>
<keyword evidence="8" id="KW-1185">Reference proteome</keyword>
<accession>A0A495JHY0</accession>
<keyword evidence="3 5" id="KW-0378">Hydrolase</keyword>
<dbReference type="PANTHER" id="PTHR43046:SF12">
    <property type="entry name" value="GDP-MANNOSE MANNOSYL HYDROLASE"/>
    <property type="match status" value="1"/>
</dbReference>
<feature type="domain" description="Nudix hydrolase" evidence="6">
    <location>
        <begin position="134"/>
        <end position="285"/>
    </location>
</feature>
<comment type="similarity">
    <text evidence="2 5">Belongs to the Nudix hydrolase family.</text>
</comment>
<dbReference type="InterPro" id="IPR020084">
    <property type="entry name" value="NUDIX_hydrolase_CS"/>
</dbReference>
<dbReference type="Pfam" id="PF00293">
    <property type="entry name" value="NUDIX"/>
    <property type="match status" value="2"/>
</dbReference>
<reference evidence="7 8" key="1">
    <citation type="submission" date="2018-10" db="EMBL/GenBank/DDBJ databases">
        <title>Sequencing the genomes of 1000 actinobacteria strains.</title>
        <authorList>
            <person name="Klenk H.-P."/>
        </authorList>
    </citation>
    <scope>NUCLEOTIDE SEQUENCE [LARGE SCALE GENOMIC DNA]</scope>
    <source>
        <strain evidence="7 8">DSM 45175</strain>
    </source>
</reference>
<dbReference type="EMBL" id="RBKT01000001">
    <property type="protein sequence ID" value="RKR88381.1"/>
    <property type="molecule type" value="Genomic_DNA"/>
</dbReference>
<dbReference type="GO" id="GO:0016787">
    <property type="term" value="F:hydrolase activity"/>
    <property type="evidence" value="ECO:0007669"/>
    <property type="project" value="UniProtKB-KW"/>
</dbReference>
<comment type="caution">
    <text evidence="7">The sequence shown here is derived from an EMBL/GenBank/DDBJ whole genome shotgun (WGS) entry which is preliminary data.</text>
</comment>